<sequence length="40" mass="4826">MRYVIKYRYSSKTVNLYTSKILKNSGYFDMYKLSFTMGNL</sequence>
<dbReference type="AlphaFoldDB" id="A0A1M6NUD8"/>
<protein>
    <submittedName>
        <fullName evidence="1">Uncharacterized protein</fullName>
    </submittedName>
</protein>
<reference evidence="1 2" key="1">
    <citation type="submission" date="2016-11" db="EMBL/GenBank/DDBJ databases">
        <authorList>
            <person name="Jaros S."/>
            <person name="Januszkiewicz K."/>
            <person name="Wedrychowicz H."/>
        </authorList>
    </citation>
    <scope>NUCLEOTIDE SEQUENCE [LARGE SCALE GENOMIC DNA]</scope>
    <source>
        <strain evidence="1 2">DSM 15212</strain>
    </source>
</reference>
<proteinExistence type="predicted"/>
<dbReference type="STRING" id="1121301.SAMN02745912_01877"/>
<gene>
    <name evidence="1" type="ORF">SAMN02745912_01877</name>
</gene>
<dbReference type="Proteomes" id="UP000184465">
    <property type="component" value="Unassembled WGS sequence"/>
</dbReference>
<dbReference type="EMBL" id="FRAG01000019">
    <property type="protein sequence ID" value="SHJ99325.1"/>
    <property type="molecule type" value="Genomic_DNA"/>
</dbReference>
<organism evidence="1 2">
    <name type="scientific">Paramaledivibacter caminithermalis (strain DSM 15212 / CIP 107654 / DViRD3)</name>
    <name type="common">Clostridium caminithermale</name>
    <dbReference type="NCBI Taxonomy" id="1121301"/>
    <lineage>
        <taxon>Bacteria</taxon>
        <taxon>Bacillati</taxon>
        <taxon>Bacillota</taxon>
        <taxon>Clostridia</taxon>
        <taxon>Peptostreptococcales</taxon>
        <taxon>Caminicellaceae</taxon>
        <taxon>Paramaledivibacter</taxon>
    </lineage>
</organism>
<accession>A0A1M6NUD8</accession>
<evidence type="ECO:0000313" key="1">
    <source>
        <dbReference type="EMBL" id="SHJ99325.1"/>
    </source>
</evidence>
<evidence type="ECO:0000313" key="2">
    <source>
        <dbReference type="Proteomes" id="UP000184465"/>
    </source>
</evidence>
<name>A0A1M6NUD8_PARC5</name>
<keyword evidence="2" id="KW-1185">Reference proteome</keyword>